<comment type="function">
    <text evidence="6">One of the primary rRNA binding proteins, it binds specifically to the 5'-end of 16S ribosomal RNA.</text>
</comment>
<evidence type="ECO:0000313" key="9">
    <source>
        <dbReference type="Proteomes" id="UP000177629"/>
    </source>
</evidence>
<evidence type="ECO:0000256" key="6">
    <source>
        <dbReference type="HAMAP-Rule" id="MF_01345"/>
    </source>
</evidence>
<evidence type="ECO:0000313" key="8">
    <source>
        <dbReference type="EMBL" id="OHA48930.1"/>
    </source>
</evidence>
<evidence type="ECO:0000256" key="5">
    <source>
        <dbReference type="ARBA" id="ARBA00023274"/>
    </source>
</evidence>
<keyword evidence="5 6" id="KW-0687">Ribonucleoprotein</keyword>
<keyword evidence="2 6" id="KW-0699">rRNA-binding</keyword>
<comment type="subunit">
    <text evidence="6">Part of the 30S ribosomal subunit.</text>
</comment>
<dbReference type="InterPro" id="IPR012340">
    <property type="entry name" value="NA-bd_OB-fold"/>
</dbReference>
<evidence type="ECO:0000256" key="3">
    <source>
        <dbReference type="ARBA" id="ARBA00022884"/>
    </source>
</evidence>
<dbReference type="HAMAP" id="MF_01345_B">
    <property type="entry name" value="Ribosomal_uS17_B"/>
    <property type="match status" value="1"/>
</dbReference>
<dbReference type="GO" id="GO:0019843">
    <property type="term" value="F:rRNA binding"/>
    <property type="evidence" value="ECO:0007669"/>
    <property type="project" value="UniProtKB-UniRule"/>
</dbReference>
<dbReference type="EMBL" id="MHSS01000002">
    <property type="protein sequence ID" value="OHA48930.1"/>
    <property type="molecule type" value="Genomic_DNA"/>
</dbReference>
<dbReference type="SUPFAM" id="SSF50249">
    <property type="entry name" value="Nucleic acid-binding proteins"/>
    <property type="match status" value="1"/>
</dbReference>
<keyword evidence="3 6" id="KW-0694">RNA-binding</keyword>
<gene>
    <name evidence="6" type="primary">rpsQ</name>
    <name evidence="8" type="ORF">A2806_04535</name>
</gene>
<name>A0A1G2PKT3_9BACT</name>
<protein>
    <recommendedName>
        <fullName evidence="6">Small ribosomal subunit protein uS17</fullName>
    </recommendedName>
</protein>
<dbReference type="InterPro" id="IPR000266">
    <property type="entry name" value="Ribosomal_uS17"/>
</dbReference>
<dbReference type="Pfam" id="PF00366">
    <property type="entry name" value="Ribosomal_S17"/>
    <property type="match status" value="1"/>
</dbReference>
<comment type="similarity">
    <text evidence="1 6 7">Belongs to the universal ribosomal protein uS17 family.</text>
</comment>
<evidence type="ECO:0000256" key="7">
    <source>
        <dbReference type="RuleBase" id="RU003872"/>
    </source>
</evidence>
<dbReference type="PROSITE" id="PS00056">
    <property type="entry name" value="RIBOSOMAL_S17"/>
    <property type="match status" value="1"/>
</dbReference>
<dbReference type="GO" id="GO:0022627">
    <property type="term" value="C:cytosolic small ribosomal subunit"/>
    <property type="evidence" value="ECO:0007669"/>
    <property type="project" value="TreeGrafter"/>
</dbReference>
<proteinExistence type="inferred from homology"/>
<evidence type="ECO:0000256" key="1">
    <source>
        <dbReference type="ARBA" id="ARBA00010254"/>
    </source>
</evidence>
<dbReference type="PANTHER" id="PTHR10744:SF1">
    <property type="entry name" value="SMALL RIBOSOMAL SUBUNIT PROTEIN US17M"/>
    <property type="match status" value="1"/>
</dbReference>
<accession>A0A1G2PKT3</accession>
<dbReference type="AlphaFoldDB" id="A0A1G2PKT3"/>
<dbReference type="CDD" id="cd00364">
    <property type="entry name" value="Ribosomal_uS17"/>
    <property type="match status" value="1"/>
</dbReference>
<dbReference type="PANTHER" id="PTHR10744">
    <property type="entry name" value="40S RIBOSOMAL PROTEIN S11 FAMILY MEMBER"/>
    <property type="match status" value="1"/>
</dbReference>
<keyword evidence="4 6" id="KW-0689">Ribosomal protein</keyword>
<evidence type="ECO:0000256" key="4">
    <source>
        <dbReference type="ARBA" id="ARBA00022980"/>
    </source>
</evidence>
<dbReference type="InterPro" id="IPR019979">
    <property type="entry name" value="Ribosomal_uS17_CS"/>
</dbReference>
<dbReference type="Gene3D" id="2.40.50.140">
    <property type="entry name" value="Nucleic acid-binding proteins"/>
    <property type="match status" value="1"/>
</dbReference>
<dbReference type="GO" id="GO:0006412">
    <property type="term" value="P:translation"/>
    <property type="evidence" value="ECO:0007669"/>
    <property type="project" value="UniProtKB-UniRule"/>
</dbReference>
<organism evidence="8 9">
    <name type="scientific">Candidatus Terrybacteria bacterium RIFCSPHIGHO2_01_FULL_48_17</name>
    <dbReference type="NCBI Taxonomy" id="1802362"/>
    <lineage>
        <taxon>Bacteria</taxon>
        <taxon>Candidatus Terryibacteriota</taxon>
    </lineage>
</organism>
<reference evidence="8 9" key="1">
    <citation type="journal article" date="2016" name="Nat. Commun.">
        <title>Thousands of microbial genomes shed light on interconnected biogeochemical processes in an aquifer system.</title>
        <authorList>
            <person name="Anantharaman K."/>
            <person name="Brown C.T."/>
            <person name="Hug L.A."/>
            <person name="Sharon I."/>
            <person name="Castelle C.J."/>
            <person name="Probst A.J."/>
            <person name="Thomas B.C."/>
            <person name="Singh A."/>
            <person name="Wilkins M.J."/>
            <person name="Karaoz U."/>
            <person name="Brodie E.L."/>
            <person name="Williams K.H."/>
            <person name="Hubbard S.S."/>
            <person name="Banfield J.F."/>
        </authorList>
    </citation>
    <scope>NUCLEOTIDE SEQUENCE [LARGE SCALE GENOMIC DNA]</scope>
</reference>
<comment type="caution">
    <text evidence="8">The sequence shown here is derived from an EMBL/GenBank/DDBJ whole genome shotgun (WGS) entry which is preliminary data.</text>
</comment>
<evidence type="ECO:0000256" key="2">
    <source>
        <dbReference type="ARBA" id="ARBA00022730"/>
    </source>
</evidence>
<dbReference type="Proteomes" id="UP000177629">
    <property type="component" value="Unassembled WGS sequence"/>
</dbReference>
<dbReference type="PRINTS" id="PR00973">
    <property type="entry name" value="RIBOSOMALS17"/>
</dbReference>
<dbReference type="NCBIfam" id="NF004123">
    <property type="entry name" value="PRK05610.1"/>
    <property type="match status" value="1"/>
</dbReference>
<sequence>MNNTTLRTRKLTGIVASTKMSKTVSVRVEHIKKLVKLQRFVKRHRKFLAHDELGVHEGDLVQIQETRPVSRHKRWKVVKIISSIHKSGESENA</sequence>
<dbReference type="STRING" id="1802362.A2806_04535"/>
<dbReference type="GO" id="GO:0003735">
    <property type="term" value="F:structural constituent of ribosome"/>
    <property type="evidence" value="ECO:0007669"/>
    <property type="project" value="InterPro"/>
</dbReference>
<dbReference type="InterPro" id="IPR019984">
    <property type="entry name" value="Ribosomal_uS17_bact/chlr"/>
</dbReference>